<sequence length="1033" mass="117786">MTEATALFKTYLAELAAKLATGDSTEHSHRTALQHLIEGLLPSITAVNDPKHTAVGAPDFLVKKGEVIIGHIEAKDIGVNLEKVEKTDQFKRYVPALSNFILTDYLEFRHYIDGKLHYQKSLGSLVDGKIKRQPENIPAVAELLDRFLSMNAASVGTPKELAVRMAKIAHYIRNLILETLNAEAEKGELHNQLAAFRENLIPELSHEQFADMYAQTIAYGLFAARCTKPTEKHFTRSDAAQNLPKTNPFLRKLFQHIAGYDLDPRIAWLVDELAQVLAQADMAAVLKDFGKHSGKEDPVVHFYETFLKEYDPKMREMRGVYYTPEPVVSYIVRSVDHLLKTRFNKPTGLADDSVYILDPAVGTATFLYMVINEIHEAVVGAGQKGAWNDYVAKKLLPRLYGFELLMAPYAVAHLKLGLQLQETGYKFETDERLGIYLTNTLEEAAKHAAQMGFSQWISEESNAAAEVKKDKPIMVVLGNPPYSKHSVNKGPWIKKLIETYKTVDGKPLGEKNPKWLQDDYVKFIRFGQWRINRTGQGIMAFVTNHGYLDNPTFRGMRRSLMDGFSDIYIYNLHGNSNKREIPPDGGRDENVFDIQQGVAIAIFIKEAGKTTPAKIHYGDLWGIREQKNQLLGATDITQVSWGEPQPISPFYMFPPANSDLLSEFSSGWNISEIFRVNSVGILTSRDELTIRWSKEEVSSTIKEFCQLSVEDARLKYNLGEDVRDWKVNLAQKDLKDSNLSSKNIIPVLYRPFDTRYTYFTGHSRGFHCMPRGEVMHHMLLKDNLALISARMNKTQEMNHFLCARNITEIKCGEYTIGSYLFPLYLYPVKGEMQFEVGRRPNLNPEFIKDISNKLELAFIPDGKGDLETTFGPEDIFNYAYAVFHSPTYRSRYAEFLKIDFPRLQLTSDKELFKALAEKGEELVALHLMEAAVLNHLITSYPLTGSQKVEKVSYDEKLRRVYINKEQFFEGVEPEVWEFQVGGYQVAEKWLKDRKGRTLTYDDIIHYQRIIVALTETRRVMAEIDEIIPGWPVE</sequence>
<evidence type="ECO:0000256" key="2">
    <source>
        <dbReference type="ARBA" id="ARBA00022603"/>
    </source>
</evidence>
<proteinExistence type="predicted"/>
<dbReference type="AlphaFoldDB" id="A0AAU8GBJ7"/>
<dbReference type="InterPro" id="IPR029063">
    <property type="entry name" value="SAM-dependent_MTases_sf"/>
</dbReference>
<evidence type="ECO:0000259" key="6">
    <source>
        <dbReference type="Pfam" id="PF18135"/>
    </source>
</evidence>
<accession>A0AAU8GBJ7</accession>
<dbReference type="GO" id="GO:0008170">
    <property type="term" value="F:N-methyltransferase activity"/>
    <property type="evidence" value="ECO:0007669"/>
    <property type="project" value="InterPro"/>
</dbReference>
<evidence type="ECO:0000259" key="5">
    <source>
        <dbReference type="Pfam" id="PF02384"/>
    </source>
</evidence>
<dbReference type="Pfam" id="PF02384">
    <property type="entry name" value="N6_Mtase"/>
    <property type="match status" value="1"/>
</dbReference>
<dbReference type="InterPro" id="IPR050953">
    <property type="entry name" value="N4_N6_ade-DNA_methylase"/>
</dbReference>
<feature type="domain" description="Type ISP restriction-modification enzyme LLaBIII C-terminal specificity" evidence="6">
    <location>
        <begin position="672"/>
        <end position="1021"/>
    </location>
</feature>
<dbReference type="PANTHER" id="PTHR33841">
    <property type="entry name" value="DNA METHYLTRANSFERASE YEEA-RELATED"/>
    <property type="match status" value="1"/>
</dbReference>
<dbReference type="EC" id="2.1.1.72" evidence="1"/>
<dbReference type="InterPro" id="IPR003356">
    <property type="entry name" value="DNA_methylase_A-5"/>
</dbReference>
<keyword evidence="3" id="KW-0808">Transferase</keyword>
<comment type="catalytic activity">
    <reaction evidence="4">
        <text>a 2'-deoxyadenosine in DNA + S-adenosyl-L-methionine = an N(6)-methyl-2'-deoxyadenosine in DNA + S-adenosyl-L-homocysteine + H(+)</text>
        <dbReference type="Rhea" id="RHEA:15197"/>
        <dbReference type="Rhea" id="RHEA-COMP:12418"/>
        <dbReference type="Rhea" id="RHEA-COMP:12419"/>
        <dbReference type="ChEBI" id="CHEBI:15378"/>
        <dbReference type="ChEBI" id="CHEBI:57856"/>
        <dbReference type="ChEBI" id="CHEBI:59789"/>
        <dbReference type="ChEBI" id="CHEBI:90615"/>
        <dbReference type="ChEBI" id="CHEBI:90616"/>
        <dbReference type="EC" id="2.1.1.72"/>
    </reaction>
</comment>
<dbReference type="GO" id="GO:0032259">
    <property type="term" value="P:methylation"/>
    <property type="evidence" value="ECO:0007669"/>
    <property type="project" value="UniProtKB-KW"/>
</dbReference>
<dbReference type="Pfam" id="PF18135">
    <property type="entry name" value="Type_ISP_C"/>
    <property type="match status" value="1"/>
</dbReference>
<dbReference type="EMBL" id="CP159307">
    <property type="protein sequence ID" value="XCH33457.1"/>
    <property type="molecule type" value="Genomic_DNA"/>
</dbReference>
<evidence type="ECO:0000256" key="4">
    <source>
        <dbReference type="ARBA" id="ARBA00047942"/>
    </source>
</evidence>
<name>A0AAU8GBJ7_9CHLR</name>
<dbReference type="SUPFAM" id="SSF53335">
    <property type="entry name" value="S-adenosyl-L-methionine-dependent methyltransferases"/>
    <property type="match status" value="1"/>
</dbReference>
<dbReference type="Gene3D" id="3.40.50.150">
    <property type="entry name" value="Vaccinia Virus protein VP39"/>
    <property type="match status" value="1"/>
</dbReference>
<protein>
    <recommendedName>
        <fullName evidence="1">site-specific DNA-methyltransferase (adenine-specific)</fullName>
        <ecNumber evidence="1">2.1.1.72</ecNumber>
    </recommendedName>
</protein>
<evidence type="ECO:0000256" key="1">
    <source>
        <dbReference type="ARBA" id="ARBA00011900"/>
    </source>
</evidence>
<dbReference type="PRINTS" id="PR00507">
    <property type="entry name" value="N12N6MTFRASE"/>
</dbReference>
<dbReference type="PANTHER" id="PTHR33841:SF1">
    <property type="entry name" value="DNA METHYLTRANSFERASE A"/>
    <property type="match status" value="1"/>
</dbReference>
<organism evidence="7">
    <name type="scientific">Dehalogenimonas sp. 4OHTPN</name>
    <dbReference type="NCBI Taxonomy" id="3166643"/>
    <lineage>
        <taxon>Bacteria</taxon>
        <taxon>Bacillati</taxon>
        <taxon>Chloroflexota</taxon>
        <taxon>Dehalococcoidia</taxon>
        <taxon>Dehalococcoidales</taxon>
        <taxon>Dehalococcoidaceae</taxon>
        <taxon>Dehalogenimonas</taxon>
    </lineage>
</organism>
<dbReference type="RefSeq" id="WP_353714692.1">
    <property type="nucleotide sequence ID" value="NZ_CP159307.1"/>
</dbReference>
<evidence type="ECO:0000256" key="3">
    <source>
        <dbReference type="ARBA" id="ARBA00022679"/>
    </source>
</evidence>
<evidence type="ECO:0000313" key="7">
    <source>
        <dbReference type="EMBL" id="XCH33457.1"/>
    </source>
</evidence>
<gene>
    <name evidence="7" type="ORF">ABV300_00875</name>
</gene>
<dbReference type="InterPro" id="IPR041635">
    <property type="entry name" value="Type_ISP_LLaBIII_C"/>
</dbReference>
<reference evidence="7" key="1">
    <citation type="submission" date="2024-06" db="EMBL/GenBank/DDBJ databases">
        <title>A Novel Isolate, Dehalogenimonas sp. Strain 4OHTPN, Dechlorinates Aromatic 4 Hydroxy chlorothalonil by a Novel Reductive Dehalogenase.</title>
        <authorList>
            <person name="Liu G."/>
        </authorList>
    </citation>
    <scope>NUCLEOTIDE SEQUENCE</scope>
    <source>
        <strain evidence="7">4OHTPN</strain>
    </source>
</reference>
<dbReference type="GO" id="GO:0009007">
    <property type="term" value="F:site-specific DNA-methyltransferase (adenine-specific) activity"/>
    <property type="evidence" value="ECO:0007669"/>
    <property type="project" value="UniProtKB-EC"/>
</dbReference>
<dbReference type="GO" id="GO:0003677">
    <property type="term" value="F:DNA binding"/>
    <property type="evidence" value="ECO:0007669"/>
    <property type="project" value="InterPro"/>
</dbReference>
<feature type="domain" description="DNA methylase adenine-specific" evidence="5">
    <location>
        <begin position="296"/>
        <end position="505"/>
    </location>
</feature>
<keyword evidence="2" id="KW-0489">Methyltransferase</keyword>